<keyword evidence="5 11" id="KW-0378">Hydrolase</keyword>
<evidence type="ECO:0000256" key="6">
    <source>
        <dbReference type="ARBA" id="ARBA00023024"/>
    </source>
</evidence>
<keyword evidence="8" id="KW-0119">Carbohydrate metabolism</keyword>
<evidence type="ECO:0000313" key="17">
    <source>
        <dbReference type="Proteomes" id="UP000054383"/>
    </source>
</evidence>
<dbReference type="InterPro" id="IPR001223">
    <property type="entry name" value="Glyco_hydro18_cat"/>
</dbReference>
<name>A0A0U1M4V4_TALIS</name>
<dbReference type="GO" id="GO:0008843">
    <property type="term" value="F:endochitinase activity"/>
    <property type="evidence" value="ECO:0007669"/>
    <property type="project" value="UniProtKB-EC"/>
</dbReference>
<dbReference type="SUPFAM" id="SSF54106">
    <property type="entry name" value="LysM domain"/>
    <property type="match status" value="2"/>
</dbReference>
<dbReference type="Gene3D" id="3.10.50.10">
    <property type="match status" value="1"/>
</dbReference>
<evidence type="ECO:0000256" key="1">
    <source>
        <dbReference type="ARBA" id="ARBA00000822"/>
    </source>
</evidence>
<feature type="domain" description="GH18" evidence="15">
    <location>
        <begin position="539"/>
        <end position="914"/>
    </location>
</feature>
<dbReference type="InterPro" id="IPR011583">
    <property type="entry name" value="Chitinase_II/V-like_cat"/>
</dbReference>
<evidence type="ECO:0000313" key="16">
    <source>
        <dbReference type="EMBL" id="CRG90584.1"/>
    </source>
</evidence>
<dbReference type="PROSITE" id="PS51910">
    <property type="entry name" value="GH18_2"/>
    <property type="match status" value="1"/>
</dbReference>
<gene>
    <name evidence="16" type="ORF">PISL3812_07628</name>
</gene>
<comment type="catalytic activity">
    <reaction evidence="1">
        <text>Random endo-hydrolysis of N-acetyl-beta-D-glucosaminide (1-&gt;4)-beta-linkages in chitin and chitodextrins.</text>
        <dbReference type="EC" id="3.2.1.14"/>
    </reaction>
</comment>
<dbReference type="PROSITE" id="PS01095">
    <property type="entry name" value="GH18_1"/>
    <property type="match status" value="1"/>
</dbReference>
<dbReference type="EC" id="3.2.1.14" evidence="3"/>
<dbReference type="InterPro" id="IPR036861">
    <property type="entry name" value="Endochitinase-like_sf"/>
</dbReference>
<dbReference type="PROSITE" id="PS51782">
    <property type="entry name" value="LYSM"/>
    <property type="match status" value="2"/>
</dbReference>
<evidence type="ECO:0000256" key="10">
    <source>
        <dbReference type="ARBA" id="ARBA00023326"/>
    </source>
</evidence>
<dbReference type="InterPro" id="IPR017853">
    <property type="entry name" value="GH"/>
</dbReference>
<keyword evidence="9 11" id="KW-0326">Glycosidase</keyword>
<dbReference type="CDD" id="cd00118">
    <property type="entry name" value="LysM"/>
    <property type="match status" value="1"/>
</dbReference>
<feature type="domain" description="LysM" evidence="14">
    <location>
        <begin position="329"/>
        <end position="374"/>
    </location>
</feature>
<evidence type="ECO:0000256" key="7">
    <source>
        <dbReference type="ARBA" id="ARBA00023026"/>
    </source>
</evidence>
<dbReference type="Pfam" id="PF00704">
    <property type="entry name" value="Glyco_hydro_18"/>
    <property type="match status" value="1"/>
</dbReference>
<keyword evidence="17" id="KW-1185">Reference proteome</keyword>
<dbReference type="SMART" id="SM00636">
    <property type="entry name" value="Glyco_18"/>
    <property type="match status" value="1"/>
</dbReference>
<evidence type="ECO:0000259" key="14">
    <source>
        <dbReference type="PROSITE" id="PS51782"/>
    </source>
</evidence>
<protein>
    <recommendedName>
        <fullName evidence="3">chitinase</fullName>
        <ecNumber evidence="3">3.2.1.14</ecNumber>
    </recommendedName>
</protein>
<dbReference type="EMBL" id="CVMT01000008">
    <property type="protein sequence ID" value="CRG90584.1"/>
    <property type="molecule type" value="Genomic_DNA"/>
</dbReference>
<evidence type="ECO:0000256" key="3">
    <source>
        <dbReference type="ARBA" id="ARBA00012729"/>
    </source>
</evidence>
<dbReference type="GO" id="GO:0000272">
    <property type="term" value="P:polysaccharide catabolic process"/>
    <property type="evidence" value="ECO:0007669"/>
    <property type="project" value="UniProtKB-KW"/>
</dbReference>
<organism evidence="16 17">
    <name type="scientific">Talaromyces islandicus</name>
    <name type="common">Penicillium islandicum</name>
    <dbReference type="NCBI Taxonomy" id="28573"/>
    <lineage>
        <taxon>Eukaryota</taxon>
        <taxon>Fungi</taxon>
        <taxon>Dikarya</taxon>
        <taxon>Ascomycota</taxon>
        <taxon>Pezizomycotina</taxon>
        <taxon>Eurotiomycetes</taxon>
        <taxon>Eurotiomycetidae</taxon>
        <taxon>Eurotiales</taxon>
        <taxon>Trichocomaceae</taxon>
        <taxon>Talaromyces</taxon>
        <taxon>Talaromyces sect. Islandici</taxon>
    </lineage>
</organism>
<keyword evidence="7" id="KW-0843">Virulence</keyword>
<reference evidence="16 17" key="1">
    <citation type="submission" date="2015-04" db="EMBL/GenBank/DDBJ databases">
        <authorList>
            <person name="Syromyatnikov M.Y."/>
            <person name="Popov V.N."/>
        </authorList>
    </citation>
    <scope>NUCLEOTIDE SEQUENCE [LARGE SCALE GENOMIC DNA]</scope>
    <source>
        <strain evidence="16">WF-38-12</strain>
    </source>
</reference>
<dbReference type="InterPro" id="IPR018392">
    <property type="entry name" value="LysM"/>
</dbReference>
<evidence type="ECO:0000256" key="12">
    <source>
        <dbReference type="SAM" id="Phobius"/>
    </source>
</evidence>
<feature type="signal peptide" evidence="13">
    <location>
        <begin position="1"/>
        <end position="27"/>
    </location>
</feature>
<evidence type="ECO:0000256" key="4">
    <source>
        <dbReference type="ARBA" id="ARBA00022669"/>
    </source>
</evidence>
<evidence type="ECO:0000256" key="8">
    <source>
        <dbReference type="ARBA" id="ARBA00023277"/>
    </source>
</evidence>
<keyword evidence="12" id="KW-0472">Membrane</keyword>
<dbReference type="Gene3D" id="3.20.20.80">
    <property type="entry name" value="Glycosidases"/>
    <property type="match status" value="1"/>
</dbReference>
<feature type="chain" id="PRO_5006711556" description="chitinase" evidence="13">
    <location>
        <begin position="28"/>
        <end position="1374"/>
    </location>
</feature>
<dbReference type="CDD" id="cd00035">
    <property type="entry name" value="ChtBD1"/>
    <property type="match status" value="1"/>
</dbReference>
<feature type="transmembrane region" description="Helical" evidence="12">
    <location>
        <begin position="1260"/>
        <end position="1280"/>
    </location>
</feature>
<evidence type="ECO:0000256" key="2">
    <source>
        <dbReference type="ARBA" id="ARBA00008682"/>
    </source>
</evidence>
<keyword evidence="4" id="KW-0147">Chitin-binding</keyword>
<accession>A0A0U1M4V4</accession>
<feature type="transmembrane region" description="Helical" evidence="12">
    <location>
        <begin position="1316"/>
        <end position="1336"/>
    </location>
</feature>
<dbReference type="CDD" id="cd02878">
    <property type="entry name" value="GH18_zymocin_alpha"/>
    <property type="match status" value="1"/>
</dbReference>
<dbReference type="SUPFAM" id="SSF54556">
    <property type="entry name" value="Chitinase insertion domain"/>
    <property type="match status" value="1"/>
</dbReference>
<keyword evidence="13" id="KW-0732">Signal</keyword>
<keyword evidence="6" id="KW-0146">Chitin degradation</keyword>
<dbReference type="GO" id="GO:0008061">
    <property type="term" value="F:chitin binding"/>
    <property type="evidence" value="ECO:0007669"/>
    <property type="project" value="UniProtKB-KW"/>
</dbReference>
<feature type="domain" description="LysM" evidence="14">
    <location>
        <begin position="393"/>
        <end position="444"/>
    </location>
</feature>
<dbReference type="OMA" id="TIIHWAF"/>
<dbReference type="SUPFAM" id="SSF51445">
    <property type="entry name" value="(Trans)glycosidases"/>
    <property type="match status" value="1"/>
</dbReference>
<evidence type="ECO:0000259" key="15">
    <source>
        <dbReference type="PROSITE" id="PS51910"/>
    </source>
</evidence>
<dbReference type="SUPFAM" id="SSF57016">
    <property type="entry name" value="Plant lectins/antimicrobial peptides"/>
    <property type="match status" value="1"/>
</dbReference>
<dbReference type="Proteomes" id="UP000054383">
    <property type="component" value="Unassembled WGS sequence"/>
</dbReference>
<dbReference type="InterPro" id="IPR029070">
    <property type="entry name" value="Chitinase_insertion_sf"/>
</dbReference>
<dbReference type="InterPro" id="IPR001579">
    <property type="entry name" value="Glyco_hydro_18_chit_AS"/>
</dbReference>
<keyword evidence="12" id="KW-0812">Transmembrane</keyword>
<dbReference type="PANTHER" id="PTHR47700">
    <property type="entry name" value="V CHITINASE, PUTATIVE (AFU_ORTHOLOGUE AFUA_6G13720)-RELATED"/>
    <property type="match status" value="1"/>
</dbReference>
<evidence type="ECO:0000256" key="5">
    <source>
        <dbReference type="ARBA" id="ARBA00022801"/>
    </source>
</evidence>
<evidence type="ECO:0000256" key="11">
    <source>
        <dbReference type="RuleBase" id="RU000489"/>
    </source>
</evidence>
<keyword evidence="10" id="KW-0624">Polysaccharide degradation</keyword>
<evidence type="ECO:0000256" key="13">
    <source>
        <dbReference type="SAM" id="SignalP"/>
    </source>
</evidence>
<evidence type="ECO:0000256" key="9">
    <source>
        <dbReference type="ARBA" id="ARBA00023295"/>
    </source>
</evidence>
<feature type="transmembrane region" description="Helical" evidence="12">
    <location>
        <begin position="1292"/>
        <end position="1310"/>
    </location>
</feature>
<keyword evidence="12" id="KW-1133">Transmembrane helix</keyword>
<comment type="similarity">
    <text evidence="2">Belongs to the glycosyl hydrolase 18 family. Chitinase class V subfamily.</text>
</comment>
<proteinExistence type="inferred from homology"/>
<dbReference type="SMART" id="SM00257">
    <property type="entry name" value="LysM"/>
    <property type="match status" value="2"/>
</dbReference>
<dbReference type="STRING" id="28573.A0A0U1M4V4"/>
<sequence length="1374" mass="150105">MARSFASLQAVRLAIFSCLLFSSWTNAAQNVDGLHVEMLSDNVTPFDVPSTYYAGLHACPDTCGNFSSANWDIYSTTKRLDACNKTMLLDFSIHAPIRDDNTVNKFLVCTPDTSTTASASSKADTLPNAPLCKSAASATHAATESKTATLELSTSGDSASDASDINHGKATLEEAWKNALRQLESFLSNERSCETPNLFAYANGAAVGIYIGAAFDKATISHAVKAIHDSDQVANSLPGTSVAQICGEGRNSQHVLGIAIDTTEGNLATVQKAVASWSKAECVSALNSSSASVDIQVWEANTDFTVADNNSTDLGTSHPSELVKRGHCKTKTVHSGDSCGSLAKACGISSSKFNKYNPDKDLCSTLMPGQLVCCSSGDLPDVRPKPYKNGTCATYLIQSGDDCTTLAGKNGLKLKDIEEFNNGTDGTWGWSGCNNLLPGTNICLSKGDPPMPAPNPKAVCGPTVPGTKMPTKKTDLADLNPCPLNACCNIWGNCGVSGEYCVEKRGPSKNPGTSPPKFDGCVSSCGTDITNKDDAPDKYQRVGYYESWNWDRPCANLLARNADKDGTYTHVHWAFLSINTSTWEPVVNDTYKQWADFKQLSAKKIMSFGGWGFSTDPATYDDLRGAMDSKNRDKFADNIVKFLKDEGLDGVDIDWEYPGAPDIPGIPPGKKNDGSNYLKFLQTLRSKLPDGKTLSIAAPASFWYLKSFPIDKMADELDYIVYMTYDLHGQWDVGNKYAMEGCDGGNCLRSHVNLTETTQTLAMITKAGVSTNKIFVGESSYGRSFLMEKEDCTSENCTFAGERDKSLADSGACTKTPGYISDAEINDILDTHKDAKTWYDDDSSKSDIVVWNGNWAAYMGPKTKASRRDHWKGYNFAGTIDWAVDLQDFSDDGSIEIDDDGDVTFNDYDSWDPKMVPPNFKYGDCKEKSYDTLEDLANDSSTDEKCRPFYVLQYLQKNLTDSLTAYDKLIKDDYDDKFKTYSKAVVDGAPKDVDSFVKDHGNKYFTCEVTEMQFCCDMCDTISSNPGSCTWCFKDGDCKAGWSKRELSHIDRRFVNESFAADLDWTPYNTDLHILDTRQVVPPTQKYNVKWSNESEPCPPDYSKRGMGRGEPQYDTVYWTLPKENKDKFFADLYSEVGIKEENIKFIDRHNAAGCIPPSESEAECKLDHWDMNIPVPDGYSQDDVLNPKDVISDAHGRIQDLPDQLKEAVSGLQKGGYGYNADDLVDALSLPVFMVSDALEQMQTIVDVADEIDKEKRKAIIFAFLSAILFFVPVAGEIAGSVAALAGIARIISLIGVAGDAAMDIYTVVDDPENAPLAIFNLILAPLALGDIAMVSRAASTRRGMSEDSISKLGGSTRKRMSLIDTAKGTCRK</sequence>
<dbReference type="InterPro" id="IPR036779">
    <property type="entry name" value="LysM_dom_sf"/>
</dbReference>
<dbReference type="GO" id="GO:0006032">
    <property type="term" value="P:chitin catabolic process"/>
    <property type="evidence" value="ECO:0007669"/>
    <property type="project" value="UniProtKB-KW"/>
</dbReference>
<dbReference type="Gene3D" id="3.10.350.10">
    <property type="entry name" value="LysM domain"/>
    <property type="match status" value="2"/>
</dbReference>
<dbReference type="OrthoDB" id="73875at2759"/>
<dbReference type="PANTHER" id="PTHR47700:SF2">
    <property type="entry name" value="CHITINASE"/>
    <property type="match status" value="1"/>
</dbReference>
<dbReference type="Pfam" id="PF01476">
    <property type="entry name" value="LysM"/>
    <property type="match status" value="1"/>
</dbReference>
<dbReference type="InterPro" id="IPR053214">
    <property type="entry name" value="LysM12-like"/>
</dbReference>